<keyword evidence="1" id="KW-1133">Transmembrane helix</keyword>
<proteinExistence type="predicted"/>
<dbReference type="EMBL" id="CP042997">
    <property type="protein sequence ID" value="QEH33552.1"/>
    <property type="molecule type" value="Genomic_DNA"/>
</dbReference>
<sequence length="155" mass="16455">MTSRVRVAGFLIASGAMVVALALVAYLAGWAPARIVPAGDLTQVSIRLDAVEGFQKPTTITSEDAGKIAALAAVLRDNRPSQDHKCASTGELVIRTRDGAAVSLGLLPSHDGRSFEFRVPREASYDVVRVDRDAFLKAMADLGATGIYTGRENAR</sequence>
<dbReference type="RefSeq" id="WP_148593505.1">
    <property type="nucleotide sequence ID" value="NZ_CP042997.1"/>
</dbReference>
<dbReference type="AlphaFoldDB" id="A0A5B9VZ05"/>
<accession>A0A5B9VZ05</accession>
<protein>
    <submittedName>
        <fullName evidence="2">Uncharacterized protein</fullName>
    </submittedName>
</protein>
<evidence type="ECO:0000256" key="1">
    <source>
        <dbReference type="SAM" id="Phobius"/>
    </source>
</evidence>
<reference evidence="2 3" key="1">
    <citation type="submission" date="2019-08" db="EMBL/GenBank/DDBJ databases">
        <title>Deep-cultivation of Planctomycetes and their phenomic and genomic characterization uncovers novel biology.</title>
        <authorList>
            <person name="Wiegand S."/>
            <person name="Jogler M."/>
            <person name="Boedeker C."/>
            <person name="Pinto D."/>
            <person name="Vollmers J."/>
            <person name="Rivas-Marin E."/>
            <person name="Kohn T."/>
            <person name="Peeters S.H."/>
            <person name="Heuer A."/>
            <person name="Rast P."/>
            <person name="Oberbeckmann S."/>
            <person name="Bunk B."/>
            <person name="Jeske O."/>
            <person name="Meyerdierks A."/>
            <person name="Storesund J.E."/>
            <person name="Kallscheuer N."/>
            <person name="Luecker S."/>
            <person name="Lage O.M."/>
            <person name="Pohl T."/>
            <person name="Merkel B.J."/>
            <person name="Hornburger P."/>
            <person name="Mueller R.-W."/>
            <person name="Bruemmer F."/>
            <person name="Labrenz M."/>
            <person name="Spormann A.M."/>
            <person name="Op den Camp H."/>
            <person name="Overmann J."/>
            <person name="Amann R."/>
            <person name="Jetten M.S.M."/>
            <person name="Mascher T."/>
            <person name="Medema M.H."/>
            <person name="Devos D.P."/>
            <person name="Kaster A.-K."/>
            <person name="Ovreas L."/>
            <person name="Rohde M."/>
            <person name="Galperin M.Y."/>
            <person name="Jogler C."/>
        </authorList>
    </citation>
    <scope>NUCLEOTIDE SEQUENCE [LARGE SCALE GENOMIC DNA]</scope>
    <source>
        <strain evidence="2 3">OJF2</strain>
    </source>
</reference>
<dbReference type="KEGG" id="agv:OJF2_20540"/>
<evidence type="ECO:0000313" key="3">
    <source>
        <dbReference type="Proteomes" id="UP000324233"/>
    </source>
</evidence>
<keyword evidence="3" id="KW-1185">Reference proteome</keyword>
<keyword evidence="1" id="KW-0812">Transmembrane</keyword>
<feature type="transmembrane region" description="Helical" evidence="1">
    <location>
        <begin position="7"/>
        <end position="28"/>
    </location>
</feature>
<evidence type="ECO:0000313" key="2">
    <source>
        <dbReference type="EMBL" id="QEH33552.1"/>
    </source>
</evidence>
<organism evidence="2 3">
    <name type="scientific">Aquisphaera giovannonii</name>
    <dbReference type="NCBI Taxonomy" id="406548"/>
    <lineage>
        <taxon>Bacteria</taxon>
        <taxon>Pseudomonadati</taxon>
        <taxon>Planctomycetota</taxon>
        <taxon>Planctomycetia</taxon>
        <taxon>Isosphaerales</taxon>
        <taxon>Isosphaeraceae</taxon>
        <taxon>Aquisphaera</taxon>
    </lineage>
</organism>
<dbReference type="Proteomes" id="UP000324233">
    <property type="component" value="Chromosome"/>
</dbReference>
<gene>
    <name evidence="2" type="ORF">OJF2_20540</name>
</gene>
<name>A0A5B9VZ05_9BACT</name>
<keyword evidence="1" id="KW-0472">Membrane</keyword>